<feature type="region of interest" description="Disordered" evidence="1">
    <location>
        <begin position="1"/>
        <end position="28"/>
    </location>
</feature>
<protein>
    <recommendedName>
        <fullName evidence="4">Methyltransferase domain-containing protein</fullName>
    </recommendedName>
</protein>
<sequence>MGPHQSKTIQRQLAKPVRHNVETADQQLQDKTDAIPPLKSASMTEIPAAKVDRLKAKIWNPNSPDSWEPDMRGYHSFEDSNYALPSDEIEQNRLEAQHYLLRGQFHGDIVCPEANELVKLSGTKILDVGCAKGFWLESVRKENPLCEYHGVDIAESLTHLVFENVNLNVKFGNVLDRLPCN</sequence>
<name>A0AAD5T1R8_9FUNG</name>
<dbReference type="SUPFAM" id="SSF53335">
    <property type="entry name" value="S-adenosyl-L-methionine-dependent methyltransferases"/>
    <property type="match status" value="1"/>
</dbReference>
<evidence type="ECO:0000313" key="2">
    <source>
        <dbReference type="EMBL" id="KAJ3124960.1"/>
    </source>
</evidence>
<evidence type="ECO:0000256" key="1">
    <source>
        <dbReference type="SAM" id="MobiDB-lite"/>
    </source>
</evidence>
<dbReference type="InterPro" id="IPR029063">
    <property type="entry name" value="SAM-dependent_MTases_sf"/>
</dbReference>
<dbReference type="EMBL" id="JADGJH010000639">
    <property type="protein sequence ID" value="KAJ3124960.1"/>
    <property type="molecule type" value="Genomic_DNA"/>
</dbReference>
<organism evidence="2 3">
    <name type="scientific">Physocladia obscura</name>
    <dbReference type="NCBI Taxonomy" id="109957"/>
    <lineage>
        <taxon>Eukaryota</taxon>
        <taxon>Fungi</taxon>
        <taxon>Fungi incertae sedis</taxon>
        <taxon>Chytridiomycota</taxon>
        <taxon>Chytridiomycota incertae sedis</taxon>
        <taxon>Chytridiomycetes</taxon>
        <taxon>Chytridiales</taxon>
        <taxon>Chytriomycetaceae</taxon>
        <taxon>Physocladia</taxon>
    </lineage>
</organism>
<feature type="compositionally biased region" description="Polar residues" evidence="1">
    <location>
        <begin position="1"/>
        <end position="11"/>
    </location>
</feature>
<evidence type="ECO:0000313" key="3">
    <source>
        <dbReference type="Proteomes" id="UP001211907"/>
    </source>
</evidence>
<comment type="caution">
    <text evidence="2">The sequence shown here is derived from an EMBL/GenBank/DDBJ whole genome shotgun (WGS) entry which is preliminary data.</text>
</comment>
<gene>
    <name evidence="2" type="ORF">HK100_011044</name>
</gene>
<dbReference type="AlphaFoldDB" id="A0AAD5T1R8"/>
<dbReference type="Gene3D" id="3.40.50.150">
    <property type="entry name" value="Vaccinia Virus protein VP39"/>
    <property type="match status" value="1"/>
</dbReference>
<accession>A0AAD5T1R8</accession>
<reference evidence="2" key="1">
    <citation type="submission" date="2020-05" db="EMBL/GenBank/DDBJ databases">
        <title>Phylogenomic resolution of chytrid fungi.</title>
        <authorList>
            <person name="Stajich J.E."/>
            <person name="Amses K."/>
            <person name="Simmons R."/>
            <person name="Seto K."/>
            <person name="Myers J."/>
            <person name="Bonds A."/>
            <person name="Quandt C.A."/>
            <person name="Barry K."/>
            <person name="Liu P."/>
            <person name="Grigoriev I."/>
            <person name="Longcore J.E."/>
            <person name="James T.Y."/>
        </authorList>
    </citation>
    <scope>NUCLEOTIDE SEQUENCE</scope>
    <source>
        <strain evidence="2">JEL0513</strain>
    </source>
</reference>
<keyword evidence="3" id="KW-1185">Reference proteome</keyword>
<proteinExistence type="predicted"/>
<dbReference type="Proteomes" id="UP001211907">
    <property type="component" value="Unassembled WGS sequence"/>
</dbReference>
<evidence type="ECO:0008006" key="4">
    <source>
        <dbReference type="Google" id="ProtNLM"/>
    </source>
</evidence>